<dbReference type="CDD" id="cd01949">
    <property type="entry name" value="GGDEF"/>
    <property type="match status" value="1"/>
</dbReference>
<accession>A0AB33Z301</accession>
<organism evidence="3 4">
    <name type="scientific">Cycloclasticus pugetii</name>
    <dbReference type="NCBI Taxonomy" id="34068"/>
    <lineage>
        <taxon>Bacteria</taxon>
        <taxon>Pseudomonadati</taxon>
        <taxon>Pseudomonadota</taxon>
        <taxon>Gammaproteobacteria</taxon>
        <taxon>Thiotrichales</taxon>
        <taxon>Piscirickettsiaceae</taxon>
        <taxon>Cycloclasticus</taxon>
    </lineage>
</organism>
<evidence type="ECO:0000259" key="2">
    <source>
        <dbReference type="PROSITE" id="PS50887"/>
    </source>
</evidence>
<dbReference type="SMART" id="SM00052">
    <property type="entry name" value="EAL"/>
    <property type="match status" value="1"/>
</dbReference>
<proteinExistence type="predicted"/>
<dbReference type="SUPFAM" id="SSF141868">
    <property type="entry name" value="EAL domain-like"/>
    <property type="match status" value="1"/>
</dbReference>
<dbReference type="CDD" id="cd01948">
    <property type="entry name" value="EAL"/>
    <property type="match status" value="1"/>
</dbReference>
<gene>
    <name evidence="3" type="ORF">L196_03891</name>
</gene>
<dbReference type="Pfam" id="PF00563">
    <property type="entry name" value="EAL"/>
    <property type="match status" value="1"/>
</dbReference>
<dbReference type="PROSITE" id="PS50883">
    <property type="entry name" value="EAL"/>
    <property type="match status" value="1"/>
</dbReference>
<dbReference type="InterPro" id="IPR050706">
    <property type="entry name" value="Cyclic-di-GMP_PDE-like"/>
</dbReference>
<dbReference type="PANTHER" id="PTHR33121">
    <property type="entry name" value="CYCLIC DI-GMP PHOSPHODIESTERASE PDEF"/>
    <property type="match status" value="1"/>
</dbReference>
<dbReference type="InterPro" id="IPR029787">
    <property type="entry name" value="Nucleotide_cyclase"/>
</dbReference>
<dbReference type="EMBL" id="ASHL01000002">
    <property type="protein sequence ID" value="EPD13645.1"/>
    <property type="molecule type" value="Genomic_DNA"/>
</dbReference>
<protein>
    <submittedName>
        <fullName evidence="3">Response regulator receiver modulated diguanylate cyclase/phosphodiesterase with PAS/PAC sensor</fullName>
    </submittedName>
</protein>
<dbReference type="NCBIfam" id="TIGR00254">
    <property type="entry name" value="GGDEF"/>
    <property type="match status" value="1"/>
</dbReference>
<keyword evidence="4" id="KW-1185">Reference proteome</keyword>
<dbReference type="SMART" id="SM00267">
    <property type="entry name" value="GGDEF"/>
    <property type="match status" value="1"/>
</dbReference>
<dbReference type="Pfam" id="PF00990">
    <property type="entry name" value="GGDEF"/>
    <property type="match status" value="1"/>
</dbReference>
<dbReference type="Gene3D" id="3.20.20.450">
    <property type="entry name" value="EAL domain"/>
    <property type="match status" value="1"/>
</dbReference>
<evidence type="ECO:0000313" key="3">
    <source>
        <dbReference type="EMBL" id="EPD13645.1"/>
    </source>
</evidence>
<feature type="domain" description="EAL" evidence="1">
    <location>
        <begin position="439"/>
        <end position="691"/>
    </location>
</feature>
<feature type="domain" description="GGDEF" evidence="2">
    <location>
        <begin position="295"/>
        <end position="428"/>
    </location>
</feature>
<sequence length="691" mass="78655">MTKRTVLTVGFSTKESMALELALNTTKTDVVLTPTTASRLKSESYADANLVVVKLNDDDSKNEDLIRKVKQYFLHFPVILLTEKHLSSDEVKRYDANNIIDIRSFNPVLLVAKSIAREVTLQHNKYLLHQVNSQFKNESYRFESFLKHTEDGVALIYDGQYWATNSAYKRIFNIPDDENIICTPVMEFSSPTSCPVRGNLPKRNFNTSLESLPDETVLSVLIQTRDGDSFVTTLYKTHCFVKEQLCTQILVHNPDAWSSVEKGFTDLRTFDHETGLYNKRFVTEYIDKEIASEEAHGSLAIILIDDFRTIREQHGINYTDDVIRSLSRTINETCSQNDILARYGDAVFTLFSDELGRSEFLLSCQKILTQVNNTLFGDDSQYIKLTLSIGVSFIDPRVTTSKQLTSQADKACDKASSHGGNQIHVFDSVTTPLTVIIDEAKNTHLIQSALEQDRLHPLYQPIVELSQKKTENYAVLLRILDSKNAHIPPDHFILTAEKTGLISQLDEWVLKSTLEQIKEASRQGIKRKFFISISNITYRNTPFIETLVSELKFYNIDASLLVFQISFSDVKIEPTVLKNFITVIKKECGCQIAFDQIGFSQITDSILKEYHVDYLKIDGTFSQNLLNNEESQQTIKDLIQVTRRNNVKTIAKSVENANTLALLWNLGIDAVQGYFLQEPSDIMRFDFDLNN</sequence>
<reference evidence="3 4" key="1">
    <citation type="journal article" date="2013" name="Genome Announc.">
        <title>Genome Sequence of the Pyrene- and Fluoranthene-Degrading Bacterium Cycloclasticus sp. Strain PY97M.</title>
        <authorList>
            <person name="Cui Z."/>
            <person name="Xu G."/>
            <person name="Li Q."/>
            <person name="Gao W."/>
            <person name="Zheng L."/>
        </authorList>
    </citation>
    <scope>NUCLEOTIDE SEQUENCE [LARGE SCALE GENOMIC DNA]</scope>
    <source>
        <strain evidence="3 4">PY97M</strain>
    </source>
</reference>
<evidence type="ECO:0000313" key="4">
    <source>
        <dbReference type="Proteomes" id="UP000015462"/>
    </source>
</evidence>
<dbReference type="GO" id="GO:0071111">
    <property type="term" value="F:cyclic-guanylate-specific phosphodiesterase activity"/>
    <property type="evidence" value="ECO:0007669"/>
    <property type="project" value="InterPro"/>
</dbReference>
<dbReference type="PANTHER" id="PTHR33121:SF23">
    <property type="entry name" value="CYCLIC DI-GMP PHOSPHODIESTERASE PDEB"/>
    <property type="match status" value="1"/>
</dbReference>
<dbReference type="InterPro" id="IPR000160">
    <property type="entry name" value="GGDEF_dom"/>
</dbReference>
<dbReference type="PROSITE" id="PS50887">
    <property type="entry name" value="GGDEF"/>
    <property type="match status" value="1"/>
</dbReference>
<dbReference type="InterPro" id="IPR001633">
    <property type="entry name" value="EAL_dom"/>
</dbReference>
<name>A0AB33Z301_9GAMM</name>
<evidence type="ECO:0000259" key="1">
    <source>
        <dbReference type="PROSITE" id="PS50883"/>
    </source>
</evidence>
<dbReference type="Proteomes" id="UP000015462">
    <property type="component" value="Unassembled WGS sequence"/>
</dbReference>
<dbReference type="InterPro" id="IPR043128">
    <property type="entry name" value="Rev_trsase/Diguanyl_cyclase"/>
</dbReference>
<dbReference type="SUPFAM" id="SSF55073">
    <property type="entry name" value="Nucleotide cyclase"/>
    <property type="match status" value="1"/>
</dbReference>
<dbReference type="InterPro" id="IPR035919">
    <property type="entry name" value="EAL_sf"/>
</dbReference>
<dbReference type="AlphaFoldDB" id="A0AB33Z301"/>
<dbReference type="RefSeq" id="WP_016390025.1">
    <property type="nucleotide sequence ID" value="NZ_KE646806.1"/>
</dbReference>
<dbReference type="Gene3D" id="3.30.70.270">
    <property type="match status" value="1"/>
</dbReference>
<comment type="caution">
    <text evidence="3">The sequence shown here is derived from an EMBL/GenBank/DDBJ whole genome shotgun (WGS) entry which is preliminary data.</text>
</comment>